<dbReference type="Pfam" id="PF00672">
    <property type="entry name" value="HAMP"/>
    <property type="match status" value="1"/>
</dbReference>
<keyword evidence="8" id="KW-0472">Membrane</keyword>
<dbReference type="AlphaFoldDB" id="A0AA42DN76"/>
<keyword evidence="8" id="KW-0812">Transmembrane</keyword>
<comment type="catalytic activity">
    <reaction evidence="1">
        <text>ATP + protein L-histidine = ADP + protein N-phospho-L-histidine.</text>
        <dbReference type="EC" id="2.7.13.3"/>
    </reaction>
</comment>
<evidence type="ECO:0000259" key="9">
    <source>
        <dbReference type="PROSITE" id="PS50109"/>
    </source>
</evidence>
<dbReference type="PROSITE" id="PS50885">
    <property type="entry name" value="HAMP"/>
    <property type="match status" value="1"/>
</dbReference>
<dbReference type="PANTHER" id="PTHR34220">
    <property type="entry name" value="SENSOR HISTIDINE KINASE YPDA"/>
    <property type="match status" value="1"/>
</dbReference>
<protein>
    <recommendedName>
        <fullName evidence="3">histidine kinase</fullName>
        <ecNumber evidence="3">2.7.13.3</ecNumber>
    </recommendedName>
</protein>
<evidence type="ECO:0000256" key="1">
    <source>
        <dbReference type="ARBA" id="ARBA00000085"/>
    </source>
</evidence>
<dbReference type="SUPFAM" id="SSF158472">
    <property type="entry name" value="HAMP domain-like"/>
    <property type="match status" value="1"/>
</dbReference>
<feature type="domain" description="HAMP" evidence="10">
    <location>
        <begin position="298"/>
        <end position="350"/>
    </location>
</feature>
<dbReference type="RefSeq" id="WP_271012086.1">
    <property type="nucleotide sequence ID" value="NZ_JAQIFT010000040.1"/>
</dbReference>
<dbReference type="InterPro" id="IPR004358">
    <property type="entry name" value="Sig_transdc_His_kin-like_C"/>
</dbReference>
<dbReference type="InterPro" id="IPR003594">
    <property type="entry name" value="HATPase_dom"/>
</dbReference>
<keyword evidence="7" id="KW-0902">Two-component regulatory system</keyword>
<evidence type="ECO:0000313" key="12">
    <source>
        <dbReference type="Proteomes" id="UP001169242"/>
    </source>
</evidence>
<dbReference type="Gene3D" id="3.30.565.10">
    <property type="entry name" value="Histidine kinase-like ATPase, C-terminal domain"/>
    <property type="match status" value="1"/>
</dbReference>
<feature type="domain" description="Histidine kinase" evidence="9">
    <location>
        <begin position="461"/>
        <end position="565"/>
    </location>
</feature>
<dbReference type="SMART" id="SM00304">
    <property type="entry name" value="HAMP"/>
    <property type="match status" value="1"/>
</dbReference>
<evidence type="ECO:0000256" key="7">
    <source>
        <dbReference type="ARBA" id="ARBA00023012"/>
    </source>
</evidence>
<evidence type="ECO:0000256" key="3">
    <source>
        <dbReference type="ARBA" id="ARBA00012438"/>
    </source>
</evidence>
<gene>
    <name evidence="11" type="ORF">PBV87_09660</name>
</gene>
<dbReference type="InterPro" id="IPR050640">
    <property type="entry name" value="Bact_2-comp_sensor_kinase"/>
</dbReference>
<dbReference type="GO" id="GO:0016020">
    <property type="term" value="C:membrane"/>
    <property type="evidence" value="ECO:0007669"/>
    <property type="project" value="UniProtKB-SubCell"/>
</dbReference>
<keyword evidence="5" id="KW-0808">Transferase</keyword>
<keyword evidence="6 11" id="KW-0418">Kinase</keyword>
<dbReference type="InterPro" id="IPR036890">
    <property type="entry name" value="HATPase_C_sf"/>
</dbReference>
<accession>A0AA42DN76</accession>
<evidence type="ECO:0000259" key="10">
    <source>
        <dbReference type="PROSITE" id="PS50885"/>
    </source>
</evidence>
<comment type="caution">
    <text evidence="11">The sequence shown here is derived from an EMBL/GenBank/DDBJ whole genome shotgun (WGS) entry which is preliminary data.</text>
</comment>
<keyword evidence="12" id="KW-1185">Reference proteome</keyword>
<dbReference type="Proteomes" id="UP001169242">
    <property type="component" value="Unassembled WGS sequence"/>
</dbReference>
<dbReference type="SUPFAM" id="SSF55874">
    <property type="entry name" value="ATPase domain of HSP90 chaperone/DNA topoisomerase II/histidine kinase"/>
    <property type="match status" value="1"/>
</dbReference>
<evidence type="ECO:0000313" key="11">
    <source>
        <dbReference type="EMBL" id="MDA3731743.1"/>
    </source>
</evidence>
<dbReference type="EC" id="2.7.13.3" evidence="3"/>
<dbReference type="InterPro" id="IPR005467">
    <property type="entry name" value="His_kinase_dom"/>
</dbReference>
<comment type="subcellular location">
    <subcellularLocation>
        <location evidence="2">Membrane</location>
    </subcellularLocation>
</comment>
<feature type="transmembrane region" description="Helical" evidence="8">
    <location>
        <begin position="12"/>
        <end position="31"/>
    </location>
</feature>
<dbReference type="GO" id="GO:0000155">
    <property type="term" value="F:phosphorelay sensor kinase activity"/>
    <property type="evidence" value="ECO:0007669"/>
    <property type="project" value="InterPro"/>
</dbReference>
<evidence type="ECO:0000256" key="8">
    <source>
        <dbReference type="SAM" id="Phobius"/>
    </source>
</evidence>
<dbReference type="Gene3D" id="6.10.340.10">
    <property type="match status" value="1"/>
</dbReference>
<proteinExistence type="predicted"/>
<name>A0AA42DN76_9FIRM</name>
<evidence type="ECO:0000256" key="4">
    <source>
        <dbReference type="ARBA" id="ARBA00022553"/>
    </source>
</evidence>
<dbReference type="EMBL" id="JAQIFT010000040">
    <property type="protein sequence ID" value="MDA3731743.1"/>
    <property type="molecule type" value="Genomic_DNA"/>
</dbReference>
<dbReference type="PRINTS" id="PR00344">
    <property type="entry name" value="BCTRLSENSOR"/>
</dbReference>
<evidence type="ECO:0000256" key="2">
    <source>
        <dbReference type="ARBA" id="ARBA00004370"/>
    </source>
</evidence>
<dbReference type="PANTHER" id="PTHR34220:SF7">
    <property type="entry name" value="SENSOR HISTIDINE KINASE YPDA"/>
    <property type="match status" value="1"/>
</dbReference>
<dbReference type="PROSITE" id="PS50109">
    <property type="entry name" value="HIS_KIN"/>
    <property type="match status" value="1"/>
</dbReference>
<reference evidence="11" key="1">
    <citation type="journal article" date="2023" name="Int. J. Syst. Evol. Microbiol.">
        <title>&lt;i&gt;Holtiella tumoricola&lt;/i&gt; gen. nov. sp. nov., isolated from a human clinical sample.</title>
        <authorList>
            <person name="Allen-Vercoe E."/>
            <person name="Daigneault M.C."/>
            <person name="Vancuren S.J."/>
            <person name="Cochrane K."/>
            <person name="O'Neal L.L."/>
            <person name="Sankaranarayanan K."/>
            <person name="Lawson P.A."/>
        </authorList>
    </citation>
    <scope>NUCLEOTIDE SEQUENCE</scope>
    <source>
        <strain evidence="11">CC70A</strain>
    </source>
</reference>
<dbReference type="Pfam" id="PF02518">
    <property type="entry name" value="HATPase_c"/>
    <property type="match status" value="1"/>
</dbReference>
<keyword evidence="4" id="KW-0597">Phosphoprotein</keyword>
<organism evidence="11 12">
    <name type="scientific">Holtiella tumoricola</name>
    <dbReference type="NCBI Taxonomy" id="3018743"/>
    <lineage>
        <taxon>Bacteria</taxon>
        <taxon>Bacillati</taxon>
        <taxon>Bacillota</taxon>
        <taxon>Clostridia</taxon>
        <taxon>Lachnospirales</taxon>
        <taxon>Cellulosilyticaceae</taxon>
        <taxon>Holtiella</taxon>
    </lineage>
</organism>
<sequence>MERFKSIKSLMIICFTSIIVVVLLLTGTSLYKKFNDIAIHYATQSAQQLMTQVKYSLDTYTRSMIDVSNTLYYKIIKNQSIQDNTFTNQMSLIQTTNNHIANLAIFKENGELIAANRYMHLNEAVDVTEEEWFKNAIQKQENVHFSSPHKQVIFQDNNSPDVITLSRVVSLNENGNIIQGVLLVDMHLTGIKNICAPIKDSDIGSIYIVAPDGGLVYGDLGAFEVGKFNEAIKNEVTVFEEDKRLITLQMAGYTGWKVIGVWDLTKLLVDYDTFQNFIIAVFVVGFILCIIGTLFISSRLSAPLYKLQKSMKLVEEGNFNIRLPEEGEYIVSELSKTFNRMVERIKGLKHEIVTEQDDKRKKEMEVLQSQINPHFLYNTLDSIIWLVEDERNEEATMMITALSRFFRIGISGGKTIITVRQELEHARNYLAIQKIRYKNKFEYFIEAEDGIMECLTLKLILQPIIENALYHGIQYIQHQGQIHINVWEEEGVLIFSVQDNGVGMEEEVSTKLLEEGRTIQTKGSGVGVQNVHRRIQLYYGIEYGVEIQSEVDEGTTILIKIPLEG</sequence>
<dbReference type="InterPro" id="IPR010559">
    <property type="entry name" value="Sig_transdc_His_kin_internal"/>
</dbReference>
<dbReference type="SMART" id="SM00387">
    <property type="entry name" value="HATPase_c"/>
    <property type="match status" value="1"/>
</dbReference>
<keyword evidence="8" id="KW-1133">Transmembrane helix</keyword>
<evidence type="ECO:0000256" key="5">
    <source>
        <dbReference type="ARBA" id="ARBA00022679"/>
    </source>
</evidence>
<dbReference type="Pfam" id="PF06580">
    <property type="entry name" value="His_kinase"/>
    <property type="match status" value="1"/>
</dbReference>
<dbReference type="Gene3D" id="3.30.450.20">
    <property type="entry name" value="PAS domain"/>
    <property type="match status" value="1"/>
</dbReference>
<dbReference type="CDD" id="cd06225">
    <property type="entry name" value="HAMP"/>
    <property type="match status" value="1"/>
</dbReference>
<feature type="transmembrane region" description="Helical" evidence="8">
    <location>
        <begin position="277"/>
        <end position="302"/>
    </location>
</feature>
<evidence type="ECO:0000256" key="6">
    <source>
        <dbReference type="ARBA" id="ARBA00022777"/>
    </source>
</evidence>
<dbReference type="InterPro" id="IPR003660">
    <property type="entry name" value="HAMP_dom"/>
</dbReference>